<dbReference type="Proteomes" id="UP000624404">
    <property type="component" value="Unassembled WGS sequence"/>
</dbReference>
<gene>
    <name evidence="2" type="ORF">SCLTRI_LOCUS3888</name>
</gene>
<feature type="region of interest" description="Disordered" evidence="1">
    <location>
        <begin position="43"/>
        <end position="62"/>
    </location>
</feature>
<keyword evidence="3" id="KW-1185">Reference proteome</keyword>
<dbReference type="AlphaFoldDB" id="A0A8H2VTQ7"/>
<proteinExistence type="predicted"/>
<feature type="region of interest" description="Disordered" evidence="1">
    <location>
        <begin position="255"/>
        <end position="280"/>
    </location>
</feature>
<accession>A0A8H2VTQ7</accession>
<reference evidence="2" key="1">
    <citation type="submission" date="2020-10" db="EMBL/GenBank/DDBJ databases">
        <authorList>
            <person name="Kusch S."/>
        </authorList>
    </citation>
    <scope>NUCLEOTIDE SEQUENCE</scope>
    <source>
        <strain evidence="2">SwB9</strain>
    </source>
</reference>
<evidence type="ECO:0000313" key="2">
    <source>
        <dbReference type="EMBL" id="CAD6444096.1"/>
    </source>
</evidence>
<evidence type="ECO:0000256" key="1">
    <source>
        <dbReference type="SAM" id="MobiDB-lite"/>
    </source>
</evidence>
<feature type="compositionally biased region" description="Basic and acidic residues" evidence="1">
    <location>
        <begin position="43"/>
        <end position="56"/>
    </location>
</feature>
<protein>
    <submittedName>
        <fullName evidence="2">A540419a-50b7-46d0-9552-8dc78c9c4c09-CDS</fullName>
    </submittedName>
</protein>
<evidence type="ECO:0000313" key="3">
    <source>
        <dbReference type="Proteomes" id="UP000624404"/>
    </source>
</evidence>
<feature type="region of interest" description="Disordered" evidence="1">
    <location>
        <begin position="1"/>
        <end position="20"/>
    </location>
</feature>
<dbReference type="EMBL" id="CAJHIA010000011">
    <property type="protein sequence ID" value="CAD6444096.1"/>
    <property type="molecule type" value="Genomic_DNA"/>
</dbReference>
<sequence>MASSSEIPDRKTKKRKEEELDWPMEVNILRTALREMDEQEEAMERGMPHGTSMEKRHERKRDWHRRKTSYLNMIEQALARSHKSTIPNHNGKEKIAGISPACTVSHTWGAHKQRKAAHIMPFRLRQLPLVHIFGKDYFDNCQLAIVPCLSEEDAWELSVMDKHLLNKCHHYSQTLFRDLHGRKLAFRNANRPRRRYLYYHWLVCINIAARKKINLQRIEEQKLRFSKYWGTPGKYLREEMIAAMMAYVGYEGFSGDNENASEDEEEEEGDEEERVLRKKK</sequence>
<name>A0A8H2VTQ7_9HELO</name>
<organism evidence="2 3">
    <name type="scientific">Sclerotinia trifoliorum</name>
    <dbReference type="NCBI Taxonomy" id="28548"/>
    <lineage>
        <taxon>Eukaryota</taxon>
        <taxon>Fungi</taxon>
        <taxon>Dikarya</taxon>
        <taxon>Ascomycota</taxon>
        <taxon>Pezizomycotina</taxon>
        <taxon>Leotiomycetes</taxon>
        <taxon>Helotiales</taxon>
        <taxon>Sclerotiniaceae</taxon>
        <taxon>Sclerotinia</taxon>
    </lineage>
</organism>
<feature type="compositionally biased region" description="Basic and acidic residues" evidence="1">
    <location>
        <begin position="7"/>
        <end position="18"/>
    </location>
</feature>
<dbReference type="OrthoDB" id="5386595at2759"/>
<comment type="caution">
    <text evidence="2">The sequence shown here is derived from an EMBL/GenBank/DDBJ whole genome shotgun (WGS) entry which is preliminary data.</text>
</comment>
<feature type="compositionally biased region" description="Acidic residues" evidence="1">
    <location>
        <begin position="259"/>
        <end position="273"/>
    </location>
</feature>